<evidence type="ECO:0000256" key="6">
    <source>
        <dbReference type="ARBA" id="ARBA00022737"/>
    </source>
</evidence>
<feature type="chain" id="PRO_5002173454" description="endo-polygalacturonase" evidence="14">
    <location>
        <begin position="19"/>
        <end position="381"/>
    </location>
</feature>
<evidence type="ECO:0000313" key="16">
    <source>
        <dbReference type="Proteomes" id="UP000054321"/>
    </source>
</evidence>
<dbReference type="HOGENOM" id="CLU_040116_0_0_1"/>
<dbReference type="InterPro" id="IPR006626">
    <property type="entry name" value="PbH1"/>
</dbReference>
<keyword evidence="5 14" id="KW-0732">Signal</keyword>
<keyword evidence="9 13" id="KW-0326">Glycosidase</keyword>
<keyword evidence="8" id="KW-1015">Disulfide bond</keyword>
<comment type="similarity">
    <text evidence="2 13">Belongs to the glycosyl hydrolase 28 family.</text>
</comment>
<dbReference type="GO" id="GO:0045490">
    <property type="term" value="P:pectin catabolic process"/>
    <property type="evidence" value="ECO:0007669"/>
    <property type="project" value="TreeGrafter"/>
</dbReference>
<dbReference type="PANTHER" id="PTHR31884:SF1">
    <property type="entry name" value="POLYGALACTURONASE"/>
    <property type="match status" value="1"/>
</dbReference>
<evidence type="ECO:0000256" key="9">
    <source>
        <dbReference type="ARBA" id="ARBA00023295"/>
    </source>
</evidence>
<evidence type="ECO:0000256" key="12">
    <source>
        <dbReference type="PROSITE-ProRule" id="PRU10052"/>
    </source>
</evidence>
<dbReference type="FunCoup" id="A0A0C3CZW3">
    <property type="interactions" value="151"/>
</dbReference>
<dbReference type="STRING" id="913774.A0A0C3CZW3"/>
<evidence type="ECO:0000256" key="13">
    <source>
        <dbReference type="RuleBase" id="RU361169"/>
    </source>
</evidence>
<dbReference type="GO" id="GO:0071555">
    <property type="term" value="P:cell wall organization"/>
    <property type="evidence" value="ECO:0007669"/>
    <property type="project" value="UniProtKB-KW"/>
</dbReference>
<evidence type="ECO:0000256" key="3">
    <source>
        <dbReference type="ARBA" id="ARBA00012736"/>
    </source>
</evidence>
<dbReference type="EMBL" id="KN832887">
    <property type="protein sequence ID" value="KIM95177.1"/>
    <property type="molecule type" value="Genomic_DNA"/>
</dbReference>
<organism evidence="15 16">
    <name type="scientific">Oidiodendron maius (strain Zn)</name>
    <dbReference type="NCBI Taxonomy" id="913774"/>
    <lineage>
        <taxon>Eukaryota</taxon>
        <taxon>Fungi</taxon>
        <taxon>Dikarya</taxon>
        <taxon>Ascomycota</taxon>
        <taxon>Pezizomycotina</taxon>
        <taxon>Leotiomycetes</taxon>
        <taxon>Leotiomycetes incertae sedis</taxon>
        <taxon>Myxotrichaceae</taxon>
        <taxon>Oidiodendron</taxon>
    </lineage>
</organism>
<dbReference type="Proteomes" id="UP000054321">
    <property type="component" value="Unassembled WGS sequence"/>
</dbReference>
<dbReference type="Pfam" id="PF00295">
    <property type="entry name" value="Glyco_hydro_28"/>
    <property type="match status" value="1"/>
</dbReference>
<keyword evidence="4" id="KW-0964">Secreted</keyword>
<evidence type="ECO:0000256" key="2">
    <source>
        <dbReference type="ARBA" id="ARBA00008834"/>
    </source>
</evidence>
<evidence type="ECO:0000256" key="10">
    <source>
        <dbReference type="ARBA" id="ARBA00023316"/>
    </source>
</evidence>
<proteinExistence type="inferred from homology"/>
<evidence type="ECO:0000256" key="7">
    <source>
        <dbReference type="ARBA" id="ARBA00022801"/>
    </source>
</evidence>
<protein>
    <recommendedName>
        <fullName evidence="3">endo-polygalacturonase</fullName>
        <ecNumber evidence="3">3.2.1.15</ecNumber>
    </recommendedName>
</protein>
<dbReference type="InterPro" id="IPR000743">
    <property type="entry name" value="Glyco_hydro_28"/>
</dbReference>
<feature type="signal peptide" evidence="14">
    <location>
        <begin position="1"/>
        <end position="18"/>
    </location>
</feature>
<dbReference type="GO" id="GO:0004650">
    <property type="term" value="F:polygalacturonase activity"/>
    <property type="evidence" value="ECO:0007669"/>
    <property type="project" value="UniProtKB-EC"/>
</dbReference>
<keyword evidence="7 13" id="KW-0378">Hydrolase</keyword>
<accession>A0A0C3CZW3</accession>
<comment type="subcellular location">
    <subcellularLocation>
        <location evidence="1">Secreted</location>
    </subcellularLocation>
</comment>
<dbReference type="SUPFAM" id="SSF51126">
    <property type="entry name" value="Pectin lyase-like"/>
    <property type="match status" value="1"/>
</dbReference>
<dbReference type="InParanoid" id="A0A0C3CZW3"/>
<reference evidence="16" key="2">
    <citation type="submission" date="2015-01" db="EMBL/GenBank/DDBJ databases">
        <title>Evolutionary Origins and Diversification of the Mycorrhizal Mutualists.</title>
        <authorList>
            <consortium name="DOE Joint Genome Institute"/>
            <consortium name="Mycorrhizal Genomics Consortium"/>
            <person name="Kohler A."/>
            <person name="Kuo A."/>
            <person name="Nagy L.G."/>
            <person name="Floudas D."/>
            <person name="Copeland A."/>
            <person name="Barry K.W."/>
            <person name="Cichocki N."/>
            <person name="Veneault-Fourrey C."/>
            <person name="LaButti K."/>
            <person name="Lindquist E.A."/>
            <person name="Lipzen A."/>
            <person name="Lundell T."/>
            <person name="Morin E."/>
            <person name="Murat C."/>
            <person name="Riley R."/>
            <person name="Ohm R."/>
            <person name="Sun H."/>
            <person name="Tunlid A."/>
            <person name="Henrissat B."/>
            <person name="Grigoriev I.V."/>
            <person name="Hibbett D.S."/>
            <person name="Martin F."/>
        </authorList>
    </citation>
    <scope>NUCLEOTIDE SEQUENCE [LARGE SCALE GENOMIC DNA]</scope>
    <source>
        <strain evidence="16">Zn</strain>
    </source>
</reference>
<dbReference type="GO" id="GO:0005576">
    <property type="term" value="C:extracellular region"/>
    <property type="evidence" value="ECO:0007669"/>
    <property type="project" value="UniProtKB-SubCell"/>
</dbReference>
<dbReference type="PROSITE" id="PS00502">
    <property type="entry name" value="POLYGALACTURONASE"/>
    <property type="match status" value="1"/>
</dbReference>
<evidence type="ECO:0000256" key="8">
    <source>
        <dbReference type="ARBA" id="ARBA00023157"/>
    </source>
</evidence>
<evidence type="ECO:0000256" key="5">
    <source>
        <dbReference type="ARBA" id="ARBA00022729"/>
    </source>
</evidence>
<evidence type="ECO:0000256" key="11">
    <source>
        <dbReference type="ARBA" id="ARBA00034074"/>
    </source>
</evidence>
<evidence type="ECO:0000313" key="15">
    <source>
        <dbReference type="EMBL" id="KIM95177.1"/>
    </source>
</evidence>
<dbReference type="AlphaFoldDB" id="A0A0C3CZW3"/>
<name>A0A0C3CZW3_OIDMZ</name>
<dbReference type="EC" id="3.2.1.15" evidence="3"/>
<keyword evidence="16" id="KW-1185">Reference proteome</keyword>
<dbReference type="FunFam" id="2.160.20.10:FF:000002">
    <property type="entry name" value="Endopolygalacturonase D"/>
    <property type="match status" value="1"/>
</dbReference>
<gene>
    <name evidence="15" type="ORF">OIDMADRAFT_171303</name>
</gene>
<feature type="active site" evidence="12">
    <location>
        <position position="239"/>
    </location>
</feature>
<dbReference type="PANTHER" id="PTHR31884">
    <property type="entry name" value="POLYGALACTURONASE"/>
    <property type="match status" value="1"/>
</dbReference>
<sequence>MVSLTYSLLVALAASAIASPIAEPAITPAPEAGLVKRATSCTFSGANGASSASKSQKSCSTIVLSAVAVPSGTTLDLSSLPDDTTVIFEGETTWGYEEWDGPLLQIEGTGINIQGASGAYLNPDGARWWDGEGSNGGKTKPKFFYAHDLIDSTITNLHIQNTPVQAVSINGASGLTITDMTIDDSAGDTEGGHNTDGFDIGSSSNVVITGANVYNQDDCVAINSGTSITFENSVCSGGHGLSIGSVGGRSDNTVSDITFSNNEVKNSANGIRIKATEGDTGTISGVTYKQITLSSISAYGIIIEQNYDGGDLDGGTPSSGIPITGLTVENISGSGAVESSGYNIVIACGSGACSSWTWSGVTVTGGKTYSSCSNVPDSISC</sequence>
<dbReference type="InterPro" id="IPR012334">
    <property type="entry name" value="Pectin_lyas_fold"/>
</dbReference>
<dbReference type="InterPro" id="IPR011050">
    <property type="entry name" value="Pectin_lyase_fold/virulence"/>
</dbReference>
<evidence type="ECO:0000256" key="14">
    <source>
        <dbReference type="SAM" id="SignalP"/>
    </source>
</evidence>
<dbReference type="InterPro" id="IPR050434">
    <property type="entry name" value="Glycosyl_hydrlase_28"/>
</dbReference>
<dbReference type="SMART" id="SM00710">
    <property type="entry name" value="PbH1"/>
    <property type="match status" value="7"/>
</dbReference>
<comment type="catalytic activity">
    <reaction evidence="11">
        <text>(1,4-alpha-D-galacturonosyl)n+m + H2O = (1,4-alpha-D-galacturonosyl)n + (1,4-alpha-D-galacturonosyl)m.</text>
        <dbReference type="EC" id="3.2.1.15"/>
    </reaction>
</comment>
<keyword evidence="6" id="KW-0677">Repeat</keyword>
<evidence type="ECO:0000256" key="1">
    <source>
        <dbReference type="ARBA" id="ARBA00004613"/>
    </source>
</evidence>
<evidence type="ECO:0000256" key="4">
    <source>
        <dbReference type="ARBA" id="ARBA00022525"/>
    </source>
</evidence>
<keyword evidence="10" id="KW-0961">Cell wall biogenesis/degradation</keyword>
<dbReference type="Gene3D" id="2.160.20.10">
    <property type="entry name" value="Single-stranded right-handed beta-helix, Pectin lyase-like"/>
    <property type="match status" value="1"/>
</dbReference>
<dbReference type="OrthoDB" id="1546079at2759"/>
<reference evidence="15 16" key="1">
    <citation type="submission" date="2014-04" db="EMBL/GenBank/DDBJ databases">
        <authorList>
            <consortium name="DOE Joint Genome Institute"/>
            <person name="Kuo A."/>
            <person name="Martino E."/>
            <person name="Perotto S."/>
            <person name="Kohler A."/>
            <person name="Nagy L.G."/>
            <person name="Floudas D."/>
            <person name="Copeland A."/>
            <person name="Barry K.W."/>
            <person name="Cichocki N."/>
            <person name="Veneault-Fourrey C."/>
            <person name="LaButti K."/>
            <person name="Lindquist E.A."/>
            <person name="Lipzen A."/>
            <person name="Lundell T."/>
            <person name="Morin E."/>
            <person name="Murat C."/>
            <person name="Sun H."/>
            <person name="Tunlid A."/>
            <person name="Henrissat B."/>
            <person name="Grigoriev I.V."/>
            <person name="Hibbett D.S."/>
            <person name="Martin F."/>
            <person name="Nordberg H.P."/>
            <person name="Cantor M.N."/>
            <person name="Hua S.X."/>
        </authorList>
    </citation>
    <scope>NUCLEOTIDE SEQUENCE [LARGE SCALE GENOMIC DNA]</scope>
    <source>
        <strain evidence="15 16">Zn</strain>
    </source>
</reference>